<evidence type="ECO:0000313" key="9">
    <source>
        <dbReference type="EMBL" id="JAI62506.1"/>
    </source>
</evidence>
<reference evidence="9" key="1">
    <citation type="submission" date="2015-09" db="EMBL/GenBank/DDBJ databases">
        <title>Scylla olivacea transcriptome.</title>
        <authorList>
            <person name="Ikhwanuddin M."/>
        </authorList>
    </citation>
    <scope>NUCLEOTIDE SEQUENCE</scope>
</reference>
<protein>
    <recommendedName>
        <fullName evidence="8">Alpha 1,4-glycosyltransferase domain-containing protein</fullName>
    </recommendedName>
</protein>
<sequence>MASSTWLTGRAGMASQWWKMTPVDSGVQEATEGKPPKCITHVLHSDQRAGGVANMWSVTTVSKAFRVLLLLMLVAGGILTFHYSYDNKYLVRLQSATLRLVPQGFTQHQALEHSPSGVADGSGQSLPSWRKVVCKQRQYKTHEGKKTPTLKQLFRDAMPEENRNIFLMDTACNPTPKFRVWCSVESWARQNPERQVWFLLTSDRIEDNTGLSFTLLHQYANLQVVTADLDDMFRDTPILLLFNERKWTKTWPVELLSDMLRVLVLWWWGGVYSDTDVISVRTLTLPNNSLGFEHSYQLGSAFYSFQARHPALYHLMRNMLQYFEPGQWGSIGPIAITRVMEKICGEEMKMLIRRAPVTCPGNVTLFPQSTFYPMLYSQFEYYFHPGNGNKFNETFSRSFALHFWNKMSKNHLVKVNSNSVYEVVAKRFCPTTYLFATAESDVF</sequence>
<feature type="domain" description="Alpha 1,4-glycosyltransferase" evidence="8">
    <location>
        <begin position="305"/>
        <end position="433"/>
    </location>
</feature>
<evidence type="ECO:0000256" key="6">
    <source>
        <dbReference type="ARBA" id="ARBA00023136"/>
    </source>
</evidence>
<name>A0A0P4WDK3_SCYOL</name>
<evidence type="ECO:0000256" key="4">
    <source>
        <dbReference type="ARBA" id="ARBA00022679"/>
    </source>
</evidence>
<organism evidence="9">
    <name type="scientific">Scylla olivacea</name>
    <name type="common">Orange mud crab</name>
    <name type="synonym">Cancer olivacea</name>
    <dbReference type="NCBI Taxonomy" id="85551"/>
    <lineage>
        <taxon>Eukaryota</taxon>
        <taxon>Metazoa</taxon>
        <taxon>Ecdysozoa</taxon>
        <taxon>Arthropoda</taxon>
        <taxon>Crustacea</taxon>
        <taxon>Multicrustacea</taxon>
        <taxon>Malacostraca</taxon>
        <taxon>Eumalacostraca</taxon>
        <taxon>Eucarida</taxon>
        <taxon>Decapoda</taxon>
        <taxon>Pleocyemata</taxon>
        <taxon>Brachyura</taxon>
        <taxon>Eubrachyura</taxon>
        <taxon>Portunoidea</taxon>
        <taxon>Portunidae</taxon>
        <taxon>Portuninae</taxon>
        <taxon>Scylla</taxon>
    </lineage>
</organism>
<keyword evidence="5" id="KW-0333">Golgi apparatus</keyword>
<keyword evidence="7" id="KW-0812">Transmembrane</keyword>
<keyword evidence="7" id="KW-1133">Transmembrane helix</keyword>
<dbReference type="PANTHER" id="PTHR12042">
    <property type="entry name" value="LACTOSYLCERAMIDE 4-ALPHA-GALACTOSYLTRANSFERASE ALPHA- 1,4-GALACTOSYLTRANSFERASE"/>
    <property type="match status" value="1"/>
</dbReference>
<dbReference type="GO" id="GO:0016758">
    <property type="term" value="F:hexosyltransferase activity"/>
    <property type="evidence" value="ECO:0007669"/>
    <property type="project" value="TreeGrafter"/>
</dbReference>
<dbReference type="Gene3D" id="3.90.550.20">
    <property type="match status" value="1"/>
</dbReference>
<dbReference type="SUPFAM" id="SSF53448">
    <property type="entry name" value="Nucleotide-diphospho-sugar transferases"/>
    <property type="match status" value="1"/>
</dbReference>
<evidence type="ECO:0000256" key="7">
    <source>
        <dbReference type="SAM" id="Phobius"/>
    </source>
</evidence>
<comment type="similarity">
    <text evidence="2">Belongs to the glycosyltransferase 32 family.</text>
</comment>
<proteinExistence type="inferred from homology"/>
<dbReference type="InterPro" id="IPR007577">
    <property type="entry name" value="GlycoTrfase_DXD_sugar-bd_CS"/>
</dbReference>
<dbReference type="InterPro" id="IPR051981">
    <property type="entry name" value="Glycosyltransf_32"/>
</dbReference>
<accession>A0A0P4WDK3</accession>
<evidence type="ECO:0000256" key="1">
    <source>
        <dbReference type="ARBA" id="ARBA00004323"/>
    </source>
</evidence>
<evidence type="ECO:0000256" key="5">
    <source>
        <dbReference type="ARBA" id="ARBA00023034"/>
    </source>
</evidence>
<evidence type="ECO:0000256" key="3">
    <source>
        <dbReference type="ARBA" id="ARBA00022676"/>
    </source>
</evidence>
<dbReference type="GO" id="GO:0006688">
    <property type="term" value="P:glycosphingolipid biosynthetic process"/>
    <property type="evidence" value="ECO:0007669"/>
    <property type="project" value="TreeGrafter"/>
</dbReference>
<dbReference type="Pfam" id="PF04488">
    <property type="entry name" value="Gly_transf_sug"/>
    <property type="match status" value="1"/>
</dbReference>
<keyword evidence="4" id="KW-0808">Transferase</keyword>
<evidence type="ECO:0000256" key="2">
    <source>
        <dbReference type="ARBA" id="ARBA00009003"/>
    </source>
</evidence>
<dbReference type="PANTHER" id="PTHR12042:SF21">
    <property type="entry name" value="ALPHA1,4-GALACTOSYLTRANSFERASE 1-RELATED"/>
    <property type="match status" value="1"/>
</dbReference>
<dbReference type="AlphaFoldDB" id="A0A0P4WDK3"/>
<keyword evidence="6 7" id="KW-0472">Membrane</keyword>
<feature type="transmembrane region" description="Helical" evidence="7">
    <location>
        <begin position="64"/>
        <end position="85"/>
    </location>
</feature>
<comment type="subcellular location">
    <subcellularLocation>
        <location evidence="1">Golgi apparatus membrane</location>
        <topology evidence="1">Single-pass type II membrane protein</topology>
    </subcellularLocation>
</comment>
<keyword evidence="3" id="KW-0328">Glycosyltransferase</keyword>
<dbReference type="Pfam" id="PF04572">
    <property type="entry name" value="Gb3_synth"/>
    <property type="match status" value="1"/>
</dbReference>
<dbReference type="InterPro" id="IPR029044">
    <property type="entry name" value="Nucleotide-diphossugar_trans"/>
</dbReference>
<dbReference type="EMBL" id="GDRN01078852">
    <property type="protein sequence ID" value="JAI62506.1"/>
    <property type="molecule type" value="Transcribed_RNA"/>
</dbReference>
<dbReference type="GO" id="GO:0000139">
    <property type="term" value="C:Golgi membrane"/>
    <property type="evidence" value="ECO:0007669"/>
    <property type="project" value="UniProtKB-SubCell"/>
</dbReference>
<evidence type="ECO:0000259" key="8">
    <source>
        <dbReference type="Pfam" id="PF04572"/>
    </source>
</evidence>
<dbReference type="InterPro" id="IPR007652">
    <property type="entry name" value="A1-4-GlycosylTfrase_dom"/>
</dbReference>